<dbReference type="InParanoid" id="D7FJY9"/>
<comment type="subcellular location">
    <subcellularLocation>
        <location evidence="1">Membrane</location>
        <topology evidence="1">Multi-pass membrane protein</topology>
    </subcellularLocation>
</comment>
<dbReference type="GO" id="GO:0019706">
    <property type="term" value="F:protein-cysteine S-palmitoyltransferase activity"/>
    <property type="evidence" value="ECO:0007669"/>
    <property type="project" value="UniProtKB-EC"/>
</dbReference>
<dbReference type="EC" id="2.3.1.225" evidence="7"/>
<feature type="region of interest" description="Disordered" evidence="8">
    <location>
        <begin position="344"/>
        <end position="428"/>
    </location>
</feature>
<proteinExistence type="inferred from homology"/>
<evidence type="ECO:0000259" key="9">
    <source>
        <dbReference type="Pfam" id="PF01529"/>
    </source>
</evidence>
<name>D7FJY9_ECTSI</name>
<keyword evidence="5 7" id="KW-0472">Membrane</keyword>
<dbReference type="EMBL" id="FN647992">
    <property type="protein sequence ID" value="CBJ49078.1"/>
    <property type="molecule type" value="Genomic_DNA"/>
</dbReference>
<sequence>MALRLAGYLAFLWANAALGWTFLRESAAGGTPLSAFFRAWWLLLLSALTTLSLVTLTTKDPGNVRKSTAQAGSSPSGMGGGTGGGGGGGDDQLCPASGSLEGAGGGLAQQQQYFTQVCSLCNYLKPARAHHCRICNRCVLKMDHHCHWVGRCVGAGNYKAYLLTLLYACLSSGAMLVILWRRWRMGRAPESGSAAATSGGVVVGWVEMAGVAVDGLVLGFVFCSVSYLLIWHGYLVAGNVTTIEYFKWKRSMRDPGQYALSPGASIRLSEYDSGLLSNLKEAFGQRLWLWPWPGLGDGCCNRSRGASVRGEDGGGVPSKGGRWIGAARAKRLMSLFAKRRRSVGSGAGAADGGADCDPSPVCTEEEDDKLNGSAVEDGSACGRRNNGDSSNSSRRRRREGHEAEGFGSGLEMSDVQSMIDHGGGLEPA</sequence>
<reference evidence="10 11" key="1">
    <citation type="journal article" date="2010" name="Nature">
        <title>The Ectocarpus genome and the independent evolution of multicellularity in brown algae.</title>
        <authorList>
            <person name="Cock J.M."/>
            <person name="Sterck L."/>
            <person name="Rouze P."/>
            <person name="Scornet D."/>
            <person name="Allen A.E."/>
            <person name="Amoutzias G."/>
            <person name="Anthouard V."/>
            <person name="Artiguenave F."/>
            <person name="Aury J.M."/>
            <person name="Badger J.H."/>
            <person name="Beszteri B."/>
            <person name="Billiau K."/>
            <person name="Bonnet E."/>
            <person name="Bothwell J.H."/>
            <person name="Bowler C."/>
            <person name="Boyen C."/>
            <person name="Brownlee C."/>
            <person name="Carrano C.J."/>
            <person name="Charrier B."/>
            <person name="Cho G.Y."/>
            <person name="Coelho S.M."/>
            <person name="Collen J."/>
            <person name="Corre E."/>
            <person name="Da Silva C."/>
            <person name="Delage L."/>
            <person name="Delaroque N."/>
            <person name="Dittami S.M."/>
            <person name="Doulbeau S."/>
            <person name="Elias M."/>
            <person name="Farnham G."/>
            <person name="Gachon C.M."/>
            <person name="Gschloessl B."/>
            <person name="Heesch S."/>
            <person name="Jabbari K."/>
            <person name="Jubin C."/>
            <person name="Kawai H."/>
            <person name="Kimura K."/>
            <person name="Kloareg B."/>
            <person name="Kupper F.C."/>
            <person name="Lang D."/>
            <person name="Le Bail A."/>
            <person name="Leblanc C."/>
            <person name="Lerouge P."/>
            <person name="Lohr M."/>
            <person name="Lopez P.J."/>
            <person name="Martens C."/>
            <person name="Maumus F."/>
            <person name="Michel G."/>
            <person name="Miranda-Saavedra D."/>
            <person name="Morales J."/>
            <person name="Moreau H."/>
            <person name="Motomura T."/>
            <person name="Nagasato C."/>
            <person name="Napoli C.A."/>
            <person name="Nelson D.R."/>
            <person name="Nyvall-Collen P."/>
            <person name="Peters A.F."/>
            <person name="Pommier C."/>
            <person name="Potin P."/>
            <person name="Poulain J."/>
            <person name="Quesneville H."/>
            <person name="Read B."/>
            <person name="Rensing S.A."/>
            <person name="Ritter A."/>
            <person name="Rousvoal S."/>
            <person name="Samanta M."/>
            <person name="Samson G."/>
            <person name="Schroeder D.C."/>
            <person name="Segurens B."/>
            <person name="Strittmatter M."/>
            <person name="Tonon T."/>
            <person name="Tregear J.W."/>
            <person name="Valentin K."/>
            <person name="von Dassow P."/>
            <person name="Yamagishi T."/>
            <person name="Van de Peer Y."/>
            <person name="Wincker P."/>
        </authorList>
    </citation>
    <scope>NUCLEOTIDE SEQUENCE [LARGE SCALE GENOMIC DNA]</scope>
    <source>
        <strain evidence="11">Ec32 / CCAP1310/4</strain>
    </source>
</reference>
<evidence type="ECO:0000256" key="2">
    <source>
        <dbReference type="ARBA" id="ARBA00022679"/>
    </source>
</evidence>
<dbReference type="InterPro" id="IPR039859">
    <property type="entry name" value="PFA4/ZDH16/20/ERF2-like"/>
</dbReference>
<dbReference type="GO" id="GO:0016020">
    <property type="term" value="C:membrane"/>
    <property type="evidence" value="ECO:0007669"/>
    <property type="project" value="UniProtKB-SubCell"/>
</dbReference>
<keyword evidence="4 7" id="KW-1133">Transmembrane helix</keyword>
<gene>
    <name evidence="10" type="ORF">Esi_0139_0007</name>
</gene>
<evidence type="ECO:0000256" key="8">
    <source>
        <dbReference type="SAM" id="MobiDB-lite"/>
    </source>
</evidence>
<comment type="domain">
    <text evidence="7">The DHHC domain is required for palmitoyltransferase activity.</text>
</comment>
<feature type="transmembrane region" description="Helical" evidence="7">
    <location>
        <begin position="35"/>
        <end position="56"/>
    </location>
</feature>
<dbReference type="OrthoDB" id="9909019at2759"/>
<feature type="region of interest" description="Disordered" evidence="8">
    <location>
        <begin position="64"/>
        <end position="85"/>
    </location>
</feature>
<evidence type="ECO:0000256" key="4">
    <source>
        <dbReference type="ARBA" id="ARBA00022989"/>
    </source>
</evidence>
<feature type="transmembrane region" description="Helical" evidence="7">
    <location>
        <begin position="216"/>
        <end position="243"/>
    </location>
</feature>
<evidence type="ECO:0000313" key="10">
    <source>
        <dbReference type="EMBL" id="CBJ49078.1"/>
    </source>
</evidence>
<evidence type="ECO:0000256" key="5">
    <source>
        <dbReference type="ARBA" id="ARBA00023136"/>
    </source>
</evidence>
<dbReference type="Pfam" id="PF01529">
    <property type="entry name" value="DHHC"/>
    <property type="match status" value="1"/>
</dbReference>
<dbReference type="AlphaFoldDB" id="D7FJY9"/>
<dbReference type="eggNOG" id="KOG1315">
    <property type="taxonomic scope" value="Eukaryota"/>
</dbReference>
<evidence type="ECO:0000256" key="6">
    <source>
        <dbReference type="ARBA" id="ARBA00023315"/>
    </source>
</evidence>
<dbReference type="STRING" id="2880.D7FJY9"/>
<comment type="catalytic activity">
    <reaction evidence="7">
        <text>L-cysteinyl-[protein] + hexadecanoyl-CoA = S-hexadecanoyl-L-cysteinyl-[protein] + CoA</text>
        <dbReference type="Rhea" id="RHEA:36683"/>
        <dbReference type="Rhea" id="RHEA-COMP:10131"/>
        <dbReference type="Rhea" id="RHEA-COMP:11032"/>
        <dbReference type="ChEBI" id="CHEBI:29950"/>
        <dbReference type="ChEBI" id="CHEBI:57287"/>
        <dbReference type="ChEBI" id="CHEBI:57379"/>
        <dbReference type="ChEBI" id="CHEBI:74151"/>
        <dbReference type="EC" id="2.3.1.225"/>
    </reaction>
</comment>
<dbReference type="Proteomes" id="UP000002630">
    <property type="component" value="Linkage Group LG13"/>
</dbReference>
<keyword evidence="6 7" id="KW-0012">Acyltransferase</keyword>
<keyword evidence="2 7" id="KW-0808">Transferase</keyword>
<comment type="similarity">
    <text evidence="7">Belongs to the DHHC palmitoyltransferase family.</text>
</comment>
<evidence type="ECO:0000313" key="11">
    <source>
        <dbReference type="Proteomes" id="UP000002630"/>
    </source>
</evidence>
<evidence type="ECO:0000256" key="1">
    <source>
        <dbReference type="ARBA" id="ARBA00004141"/>
    </source>
</evidence>
<evidence type="ECO:0000256" key="3">
    <source>
        <dbReference type="ARBA" id="ARBA00022692"/>
    </source>
</evidence>
<dbReference type="PANTHER" id="PTHR12246">
    <property type="entry name" value="PALMITOYLTRANSFERASE ZDHHC16"/>
    <property type="match status" value="1"/>
</dbReference>
<evidence type="ECO:0000256" key="7">
    <source>
        <dbReference type="RuleBase" id="RU079119"/>
    </source>
</evidence>
<feature type="transmembrane region" description="Helical" evidence="7">
    <location>
        <begin position="160"/>
        <end position="180"/>
    </location>
</feature>
<accession>D7FJY9</accession>
<dbReference type="EMBL" id="FN649738">
    <property type="protein sequence ID" value="CBJ49078.1"/>
    <property type="molecule type" value="Genomic_DNA"/>
</dbReference>
<protein>
    <recommendedName>
        <fullName evidence="7">Palmitoyltransferase</fullName>
        <ecNumber evidence="7">2.3.1.225</ecNumber>
    </recommendedName>
</protein>
<feature type="compositionally biased region" description="Low complexity" evidence="8">
    <location>
        <begin position="382"/>
        <end position="392"/>
    </location>
</feature>
<feature type="domain" description="Palmitoyltransferase DHHC" evidence="9">
    <location>
        <begin position="113"/>
        <end position="249"/>
    </location>
</feature>
<dbReference type="InterPro" id="IPR001594">
    <property type="entry name" value="Palmitoyltrfase_DHHC"/>
</dbReference>
<keyword evidence="11" id="KW-1185">Reference proteome</keyword>
<organism evidence="10 11">
    <name type="scientific">Ectocarpus siliculosus</name>
    <name type="common">Brown alga</name>
    <name type="synonym">Conferva siliculosa</name>
    <dbReference type="NCBI Taxonomy" id="2880"/>
    <lineage>
        <taxon>Eukaryota</taxon>
        <taxon>Sar</taxon>
        <taxon>Stramenopiles</taxon>
        <taxon>Ochrophyta</taxon>
        <taxon>PX clade</taxon>
        <taxon>Phaeophyceae</taxon>
        <taxon>Ectocarpales</taxon>
        <taxon>Ectocarpaceae</taxon>
        <taxon>Ectocarpus</taxon>
    </lineage>
</organism>
<keyword evidence="3 7" id="KW-0812">Transmembrane</keyword>
<dbReference type="PROSITE" id="PS50216">
    <property type="entry name" value="DHHC"/>
    <property type="match status" value="1"/>
</dbReference>